<name>A0A927YRH1_9FIRM</name>
<dbReference type="AlphaFoldDB" id="A0A927YRH1"/>
<keyword evidence="1" id="KW-0175">Coiled coil</keyword>
<organism evidence="2 3">
    <name type="scientific">Pseudobutyrivibrio ruminis</name>
    <dbReference type="NCBI Taxonomy" id="46206"/>
    <lineage>
        <taxon>Bacteria</taxon>
        <taxon>Bacillati</taxon>
        <taxon>Bacillota</taxon>
        <taxon>Clostridia</taxon>
        <taxon>Lachnospirales</taxon>
        <taxon>Lachnospiraceae</taxon>
        <taxon>Pseudobutyrivibrio</taxon>
    </lineage>
</organism>
<accession>A0A927YRH1</accession>
<sequence>MFIDKKKPYKRSENKGKSNMIDYRFALEEQLSEIKDLIKESESRLKTLERVKLLPVEVLKRNNKYLYYIKEDNKRRYIKGKKLKEVQKIIQKNYELKLNKNLLKMERKLEKFLKEYRINDIQGLYENTVEGRRLMLTPLIEPDDAFIERWMNDHPGEQNQYYGVGNYKTQRGEYVRSKSEKIIADMLYANKIPYQYEALLDLNGKNIYPDFTILDLKDRTTKYWEHFGIVSDIDYATKNFQRLAEYEACGLELGKDILISQEAENMPLDIAIVERKINKLACNKG</sequence>
<reference evidence="2" key="1">
    <citation type="submission" date="2019-04" db="EMBL/GenBank/DDBJ databases">
        <title>Evolution of Biomass-Degrading Anaerobic Consortia Revealed by Metagenomics.</title>
        <authorList>
            <person name="Peng X."/>
        </authorList>
    </citation>
    <scope>NUCLEOTIDE SEQUENCE</scope>
    <source>
        <strain evidence="2">SIG311</strain>
    </source>
</reference>
<gene>
    <name evidence="2" type="ORF">E7272_11245</name>
</gene>
<protein>
    <submittedName>
        <fullName evidence="2">Uncharacterized protein</fullName>
    </submittedName>
</protein>
<evidence type="ECO:0000256" key="1">
    <source>
        <dbReference type="SAM" id="Coils"/>
    </source>
</evidence>
<dbReference type="Proteomes" id="UP000766246">
    <property type="component" value="Unassembled WGS sequence"/>
</dbReference>
<proteinExistence type="predicted"/>
<evidence type="ECO:0000313" key="3">
    <source>
        <dbReference type="Proteomes" id="UP000766246"/>
    </source>
</evidence>
<evidence type="ECO:0000313" key="2">
    <source>
        <dbReference type="EMBL" id="MBE5920401.1"/>
    </source>
</evidence>
<feature type="coiled-coil region" evidence="1">
    <location>
        <begin position="24"/>
        <end position="51"/>
    </location>
</feature>
<dbReference type="EMBL" id="SVER01000032">
    <property type="protein sequence ID" value="MBE5920401.1"/>
    <property type="molecule type" value="Genomic_DNA"/>
</dbReference>
<comment type="caution">
    <text evidence="2">The sequence shown here is derived from an EMBL/GenBank/DDBJ whole genome shotgun (WGS) entry which is preliminary data.</text>
</comment>